<dbReference type="KEGG" id="tae:TepiRe1_2758"/>
<evidence type="ECO:0000256" key="2">
    <source>
        <dbReference type="PIRNR" id="PIRNR016661"/>
    </source>
</evidence>
<dbReference type="KEGG" id="tep:TepRe1_2560"/>
<sequence length="187" mass="20328">MNIKTRDMVLIALFAALTAIGAFIKIPTPLVPFTLQYLFCAYSGILLGAKRGLCSQLLYLGVGLMGFPVFTQGGGPMYIFQPTFGYIIGFSLCAYIIGKLTEKLDKLTLFGVLKPILAGMCAVYFCGIVHLYLIMNFYLGKPMSLKTAIIAGLFPFAFTDLLYSVLITATATAIVPSLRKLDLVGRP</sequence>
<dbReference type="STRING" id="1209989.TepRe1_2560"/>
<gene>
    <name evidence="4" type="primary">bioY</name>
    <name evidence="4" type="ordered locus">TEPIRE1_2758</name>
</gene>
<dbReference type="HOGENOM" id="CLU_077931_3_1_9"/>
<keyword evidence="3" id="KW-1133">Transmembrane helix</keyword>
<evidence type="ECO:0000313" key="4">
    <source>
        <dbReference type="EMBL" id="CCP27633.1"/>
    </source>
</evidence>
<dbReference type="Proteomes" id="UP000010802">
    <property type="component" value="Chromosome"/>
</dbReference>
<proteinExistence type="inferred from homology"/>
<accession>L0S717</accession>
<keyword evidence="2 3" id="KW-0472">Membrane</keyword>
<evidence type="ECO:0000256" key="1">
    <source>
        <dbReference type="ARBA" id="ARBA00010692"/>
    </source>
</evidence>
<organism evidence="4 5">
    <name type="scientific">Tepidanaerobacter acetatoxydans (strain DSM 21804 / JCM 16047 / Re1)</name>
    <dbReference type="NCBI Taxonomy" id="1209989"/>
    <lineage>
        <taxon>Bacteria</taxon>
        <taxon>Bacillati</taxon>
        <taxon>Bacillota</taxon>
        <taxon>Clostridia</taxon>
        <taxon>Thermosediminibacterales</taxon>
        <taxon>Tepidanaerobacteraceae</taxon>
        <taxon>Tepidanaerobacter</taxon>
    </lineage>
</organism>
<feature type="transmembrane region" description="Helical" evidence="3">
    <location>
        <begin position="79"/>
        <end position="97"/>
    </location>
</feature>
<name>F4LUL4_TEPAE</name>
<dbReference type="AlphaFoldDB" id="F4LUL4"/>
<dbReference type="PANTHER" id="PTHR34295">
    <property type="entry name" value="BIOTIN TRANSPORTER BIOY"/>
    <property type="match status" value="1"/>
</dbReference>
<dbReference type="GO" id="GO:0005886">
    <property type="term" value="C:plasma membrane"/>
    <property type="evidence" value="ECO:0007669"/>
    <property type="project" value="UniProtKB-SubCell"/>
</dbReference>
<dbReference type="EMBL" id="HF563609">
    <property type="protein sequence ID" value="CCP27633.1"/>
    <property type="molecule type" value="Genomic_DNA"/>
</dbReference>
<dbReference type="InterPro" id="IPR003784">
    <property type="entry name" value="BioY"/>
</dbReference>
<keyword evidence="5" id="KW-1185">Reference proteome</keyword>
<evidence type="ECO:0000256" key="3">
    <source>
        <dbReference type="SAM" id="Phobius"/>
    </source>
</evidence>
<dbReference type="PANTHER" id="PTHR34295:SF1">
    <property type="entry name" value="BIOTIN TRANSPORTER BIOY"/>
    <property type="match status" value="1"/>
</dbReference>
<evidence type="ECO:0000313" key="5">
    <source>
        <dbReference type="Proteomes" id="UP000010802"/>
    </source>
</evidence>
<accession>F4LUL4</accession>
<comment type="similarity">
    <text evidence="1 2">Belongs to the BioY family.</text>
</comment>
<feature type="transmembrane region" description="Helical" evidence="3">
    <location>
        <begin position="153"/>
        <end position="178"/>
    </location>
</feature>
<dbReference type="GO" id="GO:0015225">
    <property type="term" value="F:biotin transmembrane transporter activity"/>
    <property type="evidence" value="ECO:0007669"/>
    <property type="project" value="UniProtKB-UniRule"/>
</dbReference>
<dbReference type="Gene3D" id="1.10.1760.20">
    <property type="match status" value="1"/>
</dbReference>
<comment type="subcellular location">
    <subcellularLocation>
        <location evidence="2">Cell membrane</location>
        <topology evidence="2">Multi-pass membrane protein</topology>
    </subcellularLocation>
</comment>
<keyword evidence="2" id="KW-0813">Transport</keyword>
<keyword evidence="3" id="KW-0812">Transmembrane</keyword>
<reference evidence="5" key="1">
    <citation type="journal article" date="2013" name="Genome Announc.">
        <title>First genome sequence of a syntrophic acetate-oxidizing bacterium, Tepidanaerobacter acetatoxydans strain Re1.</title>
        <authorList>
            <person name="Manzoor S."/>
            <person name="Bongcam-Rudloff E."/>
            <person name="Schnurer A."/>
            <person name="Muller B."/>
        </authorList>
    </citation>
    <scope>NUCLEOTIDE SEQUENCE [LARGE SCALE GENOMIC DNA]</scope>
    <source>
        <strain evidence="5">Re1</strain>
    </source>
</reference>
<dbReference type="RefSeq" id="WP_013779578.1">
    <property type="nucleotide sequence ID" value="NC_015519.1"/>
</dbReference>
<dbReference type="OrthoDB" id="9803495at2"/>
<protein>
    <recommendedName>
        <fullName evidence="2">Biotin transporter</fullName>
    </recommendedName>
</protein>
<feature type="transmembrane region" description="Helical" evidence="3">
    <location>
        <begin position="109"/>
        <end position="133"/>
    </location>
</feature>
<dbReference type="PIRSF" id="PIRSF016661">
    <property type="entry name" value="BioY"/>
    <property type="match status" value="1"/>
</dbReference>
<dbReference type="eggNOG" id="COG1268">
    <property type="taxonomic scope" value="Bacteria"/>
</dbReference>
<keyword evidence="2" id="KW-1003">Cell membrane</keyword>
<dbReference type="PATRIC" id="fig|1209989.3.peg.3159"/>
<dbReference type="Pfam" id="PF02632">
    <property type="entry name" value="BioY"/>
    <property type="match status" value="1"/>
</dbReference>